<protein>
    <recommendedName>
        <fullName evidence="3">Sperm-associated antigen 8</fullName>
    </recommendedName>
</protein>
<keyword evidence="2" id="KW-1185">Reference proteome</keyword>
<comment type="caution">
    <text evidence="1">The sequence shown here is derived from an EMBL/GenBank/DDBJ whole genome shotgun (WGS) entry which is preliminary data.</text>
</comment>
<name>A0AAV7WKD1_PLEWA</name>
<dbReference type="Proteomes" id="UP001066276">
    <property type="component" value="Chromosome 1_1"/>
</dbReference>
<evidence type="ECO:0000313" key="2">
    <source>
        <dbReference type="Proteomes" id="UP001066276"/>
    </source>
</evidence>
<sequence length="239" mass="27880">MGVTSRVRHALPRADYKREEVVRRRTAEGAEREQRLSMRMETQEVQHKPAVIPRYKHLLDNWLEERATAELDSEPPVTEKFGEGQVHRHGHRGLLSVDLVSCMSNKTTTRDVYRKPAGDGVPHQGKREQMLQEFLYKKFSEESFDELNPPPPEPVKTSTTHRDYNAECFKPTPWLPTKDHDYRKEQPATFWSEHKHEVTGVSAIRTRDTPFKKSATFSTPISEYMDEPMPYTMENYPNL</sequence>
<accession>A0AAV7WKD1</accession>
<gene>
    <name evidence="1" type="ORF">NDU88_000325</name>
</gene>
<dbReference type="GO" id="GO:0005634">
    <property type="term" value="C:nucleus"/>
    <property type="evidence" value="ECO:0007669"/>
    <property type="project" value="TreeGrafter"/>
</dbReference>
<dbReference type="GO" id="GO:0008017">
    <property type="term" value="F:microtubule binding"/>
    <property type="evidence" value="ECO:0007669"/>
    <property type="project" value="InterPro"/>
</dbReference>
<dbReference type="GO" id="GO:0045944">
    <property type="term" value="P:positive regulation of transcription by RNA polymerase II"/>
    <property type="evidence" value="ECO:0007669"/>
    <property type="project" value="TreeGrafter"/>
</dbReference>
<dbReference type="PANTHER" id="PTHR15510">
    <property type="entry name" value="SPERM-ASSOCIATED ANTIGEN 8"/>
    <property type="match status" value="1"/>
</dbReference>
<dbReference type="GO" id="GO:0005737">
    <property type="term" value="C:cytoplasm"/>
    <property type="evidence" value="ECO:0007669"/>
    <property type="project" value="TreeGrafter"/>
</dbReference>
<organism evidence="1 2">
    <name type="scientific">Pleurodeles waltl</name>
    <name type="common">Iberian ribbed newt</name>
    <dbReference type="NCBI Taxonomy" id="8319"/>
    <lineage>
        <taxon>Eukaryota</taxon>
        <taxon>Metazoa</taxon>
        <taxon>Chordata</taxon>
        <taxon>Craniata</taxon>
        <taxon>Vertebrata</taxon>
        <taxon>Euteleostomi</taxon>
        <taxon>Amphibia</taxon>
        <taxon>Batrachia</taxon>
        <taxon>Caudata</taxon>
        <taxon>Salamandroidea</taxon>
        <taxon>Salamandridae</taxon>
        <taxon>Pleurodelinae</taxon>
        <taxon>Pleurodeles</taxon>
    </lineage>
</organism>
<reference evidence="1" key="1">
    <citation type="journal article" date="2022" name="bioRxiv">
        <title>Sequencing and chromosome-scale assembly of the giantPleurodeles waltlgenome.</title>
        <authorList>
            <person name="Brown T."/>
            <person name="Elewa A."/>
            <person name="Iarovenko S."/>
            <person name="Subramanian E."/>
            <person name="Araus A.J."/>
            <person name="Petzold A."/>
            <person name="Susuki M."/>
            <person name="Suzuki K.-i.T."/>
            <person name="Hayashi T."/>
            <person name="Toyoda A."/>
            <person name="Oliveira C."/>
            <person name="Osipova E."/>
            <person name="Leigh N.D."/>
            <person name="Simon A."/>
            <person name="Yun M.H."/>
        </authorList>
    </citation>
    <scope>NUCLEOTIDE SEQUENCE</scope>
    <source>
        <strain evidence="1">20211129_DDA</strain>
        <tissue evidence="1">Liver</tissue>
    </source>
</reference>
<dbReference type="Pfam" id="PF22584">
    <property type="entry name" value="CFAP143"/>
    <property type="match status" value="1"/>
</dbReference>
<proteinExistence type="predicted"/>
<dbReference type="PANTHER" id="PTHR15510:SF5">
    <property type="entry name" value="SPERM-ASSOCIATED ANTIGEN 8"/>
    <property type="match status" value="1"/>
</dbReference>
<dbReference type="InterPro" id="IPR026124">
    <property type="entry name" value="Sperm-assoc_Ag8"/>
</dbReference>
<evidence type="ECO:0008006" key="3">
    <source>
        <dbReference type="Google" id="ProtNLM"/>
    </source>
</evidence>
<dbReference type="EMBL" id="JANPWB010000001">
    <property type="protein sequence ID" value="KAJ1212670.1"/>
    <property type="molecule type" value="Genomic_DNA"/>
</dbReference>
<evidence type="ECO:0000313" key="1">
    <source>
        <dbReference type="EMBL" id="KAJ1212670.1"/>
    </source>
</evidence>
<dbReference type="AlphaFoldDB" id="A0AAV7WKD1"/>